<dbReference type="EMBL" id="JAGFNK010000375">
    <property type="protein sequence ID" value="KAI9451477.1"/>
    <property type="molecule type" value="Genomic_DNA"/>
</dbReference>
<protein>
    <submittedName>
        <fullName evidence="1">Uncharacterized protein</fullName>
    </submittedName>
</protein>
<reference evidence="1" key="1">
    <citation type="submission" date="2021-03" db="EMBL/GenBank/DDBJ databases">
        <title>Evolutionary priming and transition to the ectomycorrhizal habit in an iconic lineage of mushroom-forming fungi: is preadaptation a requirement?</title>
        <authorList>
            <consortium name="DOE Joint Genome Institute"/>
            <person name="Looney B.P."/>
            <person name="Miyauchi S."/>
            <person name="Morin E."/>
            <person name="Drula E."/>
            <person name="Courty P.E."/>
            <person name="Chicoki N."/>
            <person name="Fauchery L."/>
            <person name="Kohler A."/>
            <person name="Kuo A."/>
            <person name="LaButti K."/>
            <person name="Pangilinan J."/>
            <person name="Lipzen A."/>
            <person name="Riley R."/>
            <person name="Andreopoulos W."/>
            <person name="He G."/>
            <person name="Johnson J."/>
            <person name="Barry K.W."/>
            <person name="Grigoriev I.V."/>
            <person name="Nagy L."/>
            <person name="Hibbett D."/>
            <person name="Henrissat B."/>
            <person name="Matheny P.B."/>
            <person name="Labbe J."/>
            <person name="Martin A.F."/>
        </authorList>
    </citation>
    <scope>NUCLEOTIDE SEQUENCE</scope>
    <source>
        <strain evidence="1">BPL698</strain>
    </source>
</reference>
<evidence type="ECO:0000313" key="1">
    <source>
        <dbReference type="EMBL" id="KAI9451477.1"/>
    </source>
</evidence>
<proteinExistence type="predicted"/>
<sequence>MYFRFAHHHRLTCKNSITPLGFRLCRLATGVSLQLSRLSVSSVWRCDGDTKGFLVCNCRPTPRVLCAPHLAHTVCTFLCITMPSRSRSRISDLDFKSTTSPWHLYGYYNGIITCPYPLPSKQRLSRQFDFRFCETYTPVLTPTHSIDRASTCERPTSIPALRAPVLKADTD</sequence>
<dbReference type="Proteomes" id="UP001207468">
    <property type="component" value="Unassembled WGS sequence"/>
</dbReference>
<comment type="caution">
    <text evidence="1">The sequence shown here is derived from an EMBL/GenBank/DDBJ whole genome shotgun (WGS) entry which is preliminary data.</text>
</comment>
<name>A0ACC0TYG7_9AGAM</name>
<accession>A0ACC0TYG7</accession>
<evidence type="ECO:0000313" key="2">
    <source>
        <dbReference type="Proteomes" id="UP001207468"/>
    </source>
</evidence>
<keyword evidence="2" id="KW-1185">Reference proteome</keyword>
<organism evidence="1 2">
    <name type="scientific">Russula earlei</name>
    <dbReference type="NCBI Taxonomy" id="71964"/>
    <lineage>
        <taxon>Eukaryota</taxon>
        <taxon>Fungi</taxon>
        <taxon>Dikarya</taxon>
        <taxon>Basidiomycota</taxon>
        <taxon>Agaricomycotina</taxon>
        <taxon>Agaricomycetes</taxon>
        <taxon>Russulales</taxon>
        <taxon>Russulaceae</taxon>
        <taxon>Russula</taxon>
    </lineage>
</organism>
<gene>
    <name evidence="1" type="ORF">F5148DRAFT_1239478</name>
</gene>